<comment type="caution">
    <text evidence="11">The sequence shown here is derived from an EMBL/GenBank/DDBJ whole genome shotgun (WGS) entry which is preliminary data.</text>
</comment>
<dbReference type="SMART" id="SM00322">
    <property type="entry name" value="KH"/>
    <property type="match status" value="1"/>
</dbReference>
<dbReference type="InterPro" id="IPR012340">
    <property type="entry name" value="NA-bd_OB-fold"/>
</dbReference>
<keyword evidence="4 9" id="KW-0808">Transferase</keyword>
<evidence type="ECO:0000256" key="5">
    <source>
        <dbReference type="ARBA" id="ARBA00022695"/>
    </source>
</evidence>
<dbReference type="GO" id="GO:0005829">
    <property type="term" value="C:cytosol"/>
    <property type="evidence" value="ECO:0007669"/>
    <property type="project" value="UniProtKB-ARBA"/>
</dbReference>
<dbReference type="PANTHER" id="PTHR11252">
    <property type="entry name" value="POLYRIBONUCLEOTIDE NUCLEOTIDYLTRANSFERASE"/>
    <property type="match status" value="1"/>
</dbReference>
<dbReference type="Gene3D" id="2.40.50.140">
    <property type="entry name" value="Nucleic acid-binding proteins"/>
    <property type="match status" value="1"/>
</dbReference>
<keyword evidence="3 9" id="KW-0963">Cytoplasm</keyword>
<dbReference type="InterPro" id="IPR036345">
    <property type="entry name" value="ExoRNase_PH_dom2_sf"/>
</dbReference>
<dbReference type="InterPro" id="IPR020568">
    <property type="entry name" value="Ribosomal_Su5_D2-typ_SF"/>
</dbReference>
<accession>A0A2T5RPB4</accession>
<comment type="function">
    <text evidence="9">Involved in mRNA degradation. Catalyzes the phosphorolysis of single-stranded polyribonucleotides processively in the 3'- to 5'-direction.</text>
</comment>
<evidence type="ECO:0000256" key="7">
    <source>
        <dbReference type="ARBA" id="ARBA00022842"/>
    </source>
</evidence>
<dbReference type="FunFam" id="2.40.50.140:FF:000023">
    <property type="entry name" value="Polyribonucleotide nucleotidyltransferase"/>
    <property type="match status" value="1"/>
</dbReference>
<dbReference type="InterPro" id="IPR036456">
    <property type="entry name" value="PNPase_PH_RNA-bd_sf"/>
</dbReference>
<dbReference type="SUPFAM" id="SSF50249">
    <property type="entry name" value="Nucleic acid-binding proteins"/>
    <property type="match status" value="1"/>
</dbReference>
<dbReference type="PIRSF" id="PIRSF005499">
    <property type="entry name" value="PNPase"/>
    <property type="match status" value="1"/>
</dbReference>
<evidence type="ECO:0000259" key="10">
    <source>
        <dbReference type="PROSITE" id="PS50126"/>
    </source>
</evidence>
<evidence type="ECO:0000256" key="1">
    <source>
        <dbReference type="ARBA" id="ARBA00004496"/>
    </source>
</evidence>
<dbReference type="EMBL" id="QAXS01000004">
    <property type="protein sequence ID" value="PTW01666.1"/>
    <property type="molecule type" value="Genomic_DNA"/>
</dbReference>
<evidence type="ECO:0000256" key="6">
    <source>
        <dbReference type="ARBA" id="ARBA00022723"/>
    </source>
</evidence>
<dbReference type="SUPFAM" id="SSF54211">
    <property type="entry name" value="Ribosomal protein S5 domain 2-like"/>
    <property type="match status" value="2"/>
</dbReference>
<dbReference type="HAMAP" id="MF_01595">
    <property type="entry name" value="PNPase"/>
    <property type="match status" value="1"/>
</dbReference>
<dbReference type="InterPro" id="IPR004088">
    <property type="entry name" value="KH_dom_type_1"/>
</dbReference>
<dbReference type="Gene3D" id="3.30.230.70">
    <property type="entry name" value="GHMP Kinase, N-terminal domain"/>
    <property type="match status" value="2"/>
</dbReference>
<keyword evidence="7 9" id="KW-0460">Magnesium</keyword>
<feature type="binding site" evidence="9">
    <location>
        <position position="488"/>
    </location>
    <ligand>
        <name>Mg(2+)</name>
        <dbReference type="ChEBI" id="CHEBI:18420"/>
    </ligand>
</feature>
<dbReference type="CDD" id="cd02393">
    <property type="entry name" value="KH-I_PNPase"/>
    <property type="match status" value="1"/>
</dbReference>
<organism evidence="11 12">
    <name type="scientific">Halanaerobium saccharolyticum</name>
    <dbReference type="NCBI Taxonomy" id="43595"/>
    <lineage>
        <taxon>Bacteria</taxon>
        <taxon>Bacillati</taxon>
        <taxon>Bacillota</taxon>
        <taxon>Clostridia</taxon>
        <taxon>Halanaerobiales</taxon>
        <taxon>Halanaerobiaceae</taxon>
        <taxon>Halanaerobium</taxon>
    </lineage>
</organism>
<dbReference type="Pfam" id="PF01138">
    <property type="entry name" value="RNase_PH"/>
    <property type="match status" value="2"/>
</dbReference>
<keyword evidence="6 9" id="KW-0479">Metal-binding</keyword>
<comment type="similarity">
    <text evidence="2 9">Belongs to the polyribonucleotide nucleotidyltransferase family.</text>
</comment>
<dbReference type="GO" id="GO:0003723">
    <property type="term" value="F:RNA binding"/>
    <property type="evidence" value="ECO:0007669"/>
    <property type="project" value="UniProtKB-UniRule"/>
</dbReference>
<dbReference type="InterPro" id="IPR015847">
    <property type="entry name" value="ExoRNase_PH_dom2"/>
</dbReference>
<dbReference type="SUPFAM" id="SSF54791">
    <property type="entry name" value="Eukaryotic type KH-domain (KH-domain type I)"/>
    <property type="match status" value="1"/>
</dbReference>
<evidence type="ECO:0000256" key="4">
    <source>
        <dbReference type="ARBA" id="ARBA00022679"/>
    </source>
</evidence>
<dbReference type="CDD" id="cd11364">
    <property type="entry name" value="RNase_PH_PNPase_2"/>
    <property type="match status" value="1"/>
</dbReference>
<evidence type="ECO:0000313" key="12">
    <source>
        <dbReference type="Proteomes" id="UP000244089"/>
    </source>
</evidence>
<keyword evidence="5 9" id="KW-0548">Nucleotidyltransferase</keyword>
<dbReference type="RefSeq" id="WP_108138328.1">
    <property type="nucleotide sequence ID" value="NZ_JBQPXQ010000002.1"/>
</dbReference>
<evidence type="ECO:0000256" key="3">
    <source>
        <dbReference type="ARBA" id="ARBA00022490"/>
    </source>
</evidence>
<dbReference type="FunFam" id="3.30.230.70:FF:000002">
    <property type="entry name" value="Polyribonucleotide nucleotidyltransferase"/>
    <property type="match status" value="1"/>
</dbReference>
<dbReference type="EC" id="2.7.7.8" evidence="9"/>
<dbReference type="GO" id="GO:0000287">
    <property type="term" value="F:magnesium ion binding"/>
    <property type="evidence" value="ECO:0007669"/>
    <property type="project" value="UniProtKB-UniRule"/>
</dbReference>
<dbReference type="AlphaFoldDB" id="A0A2T5RPB4"/>
<dbReference type="PROSITE" id="PS50126">
    <property type="entry name" value="S1"/>
    <property type="match status" value="1"/>
</dbReference>
<dbReference type="InterPro" id="IPR001247">
    <property type="entry name" value="ExoRNase_PH_dom1"/>
</dbReference>
<dbReference type="OrthoDB" id="9804305at2"/>
<proteinExistence type="inferred from homology"/>
<dbReference type="NCBIfam" id="NF008805">
    <property type="entry name" value="PRK11824.1"/>
    <property type="match status" value="1"/>
</dbReference>
<name>A0A2T5RPB4_9FIRM</name>
<feature type="domain" description="S1 motif" evidence="10">
    <location>
        <begin position="618"/>
        <end position="686"/>
    </location>
</feature>
<reference evidence="11 12" key="1">
    <citation type="submission" date="2018-04" db="EMBL/GenBank/DDBJ databases">
        <title>Subsurface microbial communities from deep shales in Ohio and West Virginia, USA.</title>
        <authorList>
            <person name="Wrighton K."/>
        </authorList>
    </citation>
    <scope>NUCLEOTIDE SEQUENCE [LARGE SCALE GENOMIC DNA]</scope>
    <source>
        <strain evidence="11 12">WC1</strain>
    </source>
</reference>
<dbReference type="InterPro" id="IPR004087">
    <property type="entry name" value="KH_dom"/>
</dbReference>
<dbReference type="SUPFAM" id="SSF46915">
    <property type="entry name" value="Polynucleotide phosphorylase/guanosine pentaphosphate synthase (PNPase/GPSI), domain 3"/>
    <property type="match status" value="1"/>
</dbReference>
<comment type="subcellular location">
    <subcellularLocation>
        <location evidence="1 9">Cytoplasm</location>
    </subcellularLocation>
</comment>
<dbReference type="InterPro" id="IPR012162">
    <property type="entry name" value="PNPase"/>
</dbReference>
<dbReference type="Pfam" id="PF00013">
    <property type="entry name" value="KH_1"/>
    <property type="match status" value="1"/>
</dbReference>
<comment type="catalytic activity">
    <reaction evidence="9">
        <text>RNA(n+1) + phosphate = RNA(n) + a ribonucleoside 5'-diphosphate</text>
        <dbReference type="Rhea" id="RHEA:22096"/>
        <dbReference type="Rhea" id="RHEA-COMP:14527"/>
        <dbReference type="Rhea" id="RHEA-COMP:17342"/>
        <dbReference type="ChEBI" id="CHEBI:43474"/>
        <dbReference type="ChEBI" id="CHEBI:57930"/>
        <dbReference type="ChEBI" id="CHEBI:140395"/>
        <dbReference type="EC" id="2.7.7.8"/>
    </reaction>
</comment>
<dbReference type="GO" id="GO:0000175">
    <property type="term" value="F:3'-5'-RNA exonuclease activity"/>
    <property type="evidence" value="ECO:0007669"/>
    <property type="project" value="TreeGrafter"/>
</dbReference>
<protein>
    <recommendedName>
        <fullName evidence="9">Polyribonucleotide nucleotidyltransferase</fullName>
        <ecNumber evidence="9">2.7.7.8</ecNumber>
    </recommendedName>
    <alternativeName>
        <fullName evidence="9">Polynucleotide phosphorylase</fullName>
        <shortName evidence="9">PNPase</shortName>
    </alternativeName>
</protein>
<dbReference type="InterPro" id="IPR036612">
    <property type="entry name" value="KH_dom_type_1_sf"/>
</dbReference>
<dbReference type="Pfam" id="PF00575">
    <property type="entry name" value="S1"/>
    <property type="match status" value="1"/>
</dbReference>
<dbReference type="FunFam" id="3.30.1370.10:FF:000001">
    <property type="entry name" value="Polyribonucleotide nucleotidyltransferase"/>
    <property type="match status" value="1"/>
</dbReference>
<evidence type="ECO:0000313" key="11">
    <source>
        <dbReference type="EMBL" id="PTW01666.1"/>
    </source>
</evidence>
<dbReference type="Proteomes" id="UP000244089">
    <property type="component" value="Unassembled WGS sequence"/>
</dbReference>
<dbReference type="GO" id="GO:0006396">
    <property type="term" value="P:RNA processing"/>
    <property type="evidence" value="ECO:0007669"/>
    <property type="project" value="InterPro"/>
</dbReference>
<keyword evidence="8 9" id="KW-0694">RNA-binding</keyword>
<evidence type="ECO:0000256" key="8">
    <source>
        <dbReference type="ARBA" id="ARBA00022884"/>
    </source>
</evidence>
<evidence type="ECO:0000256" key="2">
    <source>
        <dbReference type="ARBA" id="ARBA00007404"/>
    </source>
</evidence>
<evidence type="ECO:0000256" key="9">
    <source>
        <dbReference type="HAMAP-Rule" id="MF_01595"/>
    </source>
</evidence>
<dbReference type="CDD" id="cd11363">
    <property type="entry name" value="RNase_PH_PNPase_1"/>
    <property type="match status" value="1"/>
</dbReference>
<dbReference type="PANTHER" id="PTHR11252:SF0">
    <property type="entry name" value="POLYRIBONUCLEOTIDE NUCLEOTIDYLTRANSFERASE 1, MITOCHONDRIAL"/>
    <property type="match status" value="1"/>
</dbReference>
<dbReference type="InterPro" id="IPR027408">
    <property type="entry name" value="PNPase/RNase_PH_dom_sf"/>
</dbReference>
<dbReference type="Gene3D" id="3.30.1370.10">
    <property type="entry name" value="K Homology domain, type 1"/>
    <property type="match status" value="1"/>
</dbReference>
<dbReference type="PROSITE" id="PS50084">
    <property type="entry name" value="KH_TYPE_1"/>
    <property type="match status" value="1"/>
</dbReference>
<comment type="cofactor">
    <cofactor evidence="9">
        <name>Mg(2+)</name>
        <dbReference type="ChEBI" id="CHEBI:18420"/>
    </cofactor>
</comment>
<dbReference type="FunFam" id="3.30.230.70:FF:000001">
    <property type="entry name" value="Polyribonucleotide nucleotidyltransferase"/>
    <property type="match status" value="1"/>
</dbReference>
<dbReference type="GO" id="GO:0006402">
    <property type="term" value="P:mRNA catabolic process"/>
    <property type="evidence" value="ECO:0007669"/>
    <property type="project" value="UniProtKB-UniRule"/>
</dbReference>
<dbReference type="GO" id="GO:0004654">
    <property type="term" value="F:polyribonucleotide nucleotidyltransferase activity"/>
    <property type="evidence" value="ECO:0007669"/>
    <property type="project" value="UniProtKB-UniRule"/>
</dbReference>
<sequence>MKEWTIDYAGDEFNLQTGKVAKQANGSVVVRCGDSQVLVTATMDDPRPGMNYFPLMVNYEERVYAIGQIPGSVMRREGRPRDEATLAARVIDRSIRPLFPDGYRRDVQIVATILSVDDDHDPEVLALNGASVALTLSDIPFAGPIGGVKVGLVDGEIVINPNEEERENSDLDLVVAGSKDAIMMVEASANEVSEEKILEAMDAAHEEIKKFIALQEDIREEAGKEKMPFESPTVDDEIQEQVDQILGEKMKEAIQIQDKKPRNKRLDELKEELKTAINPDEDEEINDQLELAFEKMIKKSVKSLIIDDGVRPDGRDYDEIRPIWAEVDFVPRAHGSGIFTRGETQALSVLTLGSARDEQTIFGLGENETKRYMHHYNFPSFCVGETSPMRSPGRREIGHGTLGEKALLPVIPSEEDFPYTIRIVSEVLESNGSSSQASICGSSLALMAAGVPIKAPVAGIAMGLMKKDDEIVVLSDIQGFEDFHGDMDFKVAGTKDGITALQMDMKLKGLSSEVLKEALEKAKKGRMHIMGKMLDVIPEPRPELSENAPAIITMNIDPEKIRFVIGPGGKMINKIIDETGADIDIEDDGLVKIMTEDQEGGQKAKEMIERLTEEVEVGKIYQGKVKRIMNFGAFVEILPNKEGLVHISKLADHHVKEVGDMLSVGDEIPVKVIEIDNQDRINLSLKDAKKELEDKE</sequence>
<feature type="binding site" evidence="9">
    <location>
        <position position="482"/>
    </location>
    <ligand>
        <name>Mg(2+)</name>
        <dbReference type="ChEBI" id="CHEBI:18420"/>
    </ligand>
</feature>
<dbReference type="InterPro" id="IPR015848">
    <property type="entry name" value="PNPase_PH_RNA-bd_bac/org-type"/>
</dbReference>
<gene>
    <name evidence="9" type="primary">pnp</name>
    <name evidence="11" type="ORF">C8C76_10413</name>
</gene>
<dbReference type="CDD" id="cd04472">
    <property type="entry name" value="S1_PNPase"/>
    <property type="match status" value="1"/>
</dbReference>
<dbReference type="SUPFAM" id="SSF55666">
    <property type="entry name" value="Ribonuclease PH domain 2-like"/>
    <property type="match status" value="2"/>
</dbReference>
<dbReference type="Pfam" id="PF03725">
    <property type="entry name" value="RNase_PH_C"/>
    <property type="match status" value="1"/>
</dbReference>
<dbReference type="Pfam" id="PF03726">
    <property type="entry name" value="PNPase"/>
    <property type="match status" value="1"/>
</dbReference>
<dbReference type="NCBIfam" id="TIGR03591">
    <property type="entry name" value="polynuc_phos"/>
    <property type="match status" value="1"/>
</dbReference>
<dbReference type="InterPro" id="IPR003029">
    <property type="entry name" value="S1_domain"/>
</dbReference>
<dbReference type="SMART" id="SM00316">
    <property type="entry name" value="S1"/>
    <property type="match status" value="1"/>
</dbReference>